<reference evidence="2" key="1">
    <citation type="submission" date="2016-10" db="EMBL/GenBank/DDBJ databases">
        <authorList>
            <person name="Varghese N."/>
            <person name="Submissions S."/>
        </authorList>
    </citation>
    <scope>NUCLEOTIDE SEQUENCE [LARGE SCALE GENOMIC DNA]</scope>
    <source>
        <strain evidence="2">DSM 44796</strain>
    </source>
</reference>
<evidence type="ECO:0000313" key="1">
    <source>
        <dbReference type="EMBL" id="SDJ27042.1"/>
    </source>
</evidence>
<accession>A0A1G8SCS4</accession>
<evidence type="ECO:0000313" key="2">
    <source>
        <dbReference type="Proteomes" id="UP000199682"/>
    </source>
</evidence>
<name>A0A1G8SCS4_9PSEU</name>
<gene>
    <name evidence="1" type="ORF">SAMN04488074_101943</name>
</gene>
<sequence>MAGAVLRNRHDVLARLAGDPGKLDDPEHRDGVVATGLIGTPVAVPGIASLNQYRPLRRRLNEAFDLVVGDPAVDGAPSNYFEFPYDWRRANQVSALALKGFVDRELPKWRSTQLEELLDKEVLKNVRDNRPVHALLLLAEEDAEVLDLVLDAQEDPERTTDILRALASVASPHALTQAVTALEPHPLAALYKAVARVRAGDDRIALPPSDQRLMWIHEVTFLLPSLPQLARLIRGLATELD</sequence>
<protein>
    <submittedName>
        <fullName evidence="1">Uncharacterized protein</fullName>
    </submittedName>
</protein>
<dbReference type="Proteomes" id="UP000199682">
    <property type="component" value="Unassembled WGS sequence"/>
</dbReference>
<organism evidence="1 2">
    <name type="scientific">Lentzea albidocapillata subsp. violacea</name>
    <dbReference type="NCBI Taxonomy" id="128104"/>
    <lineage>
        <taxon>Bacteria</taxon>
        <taxon>Bacillati</taxon>
        <taxon>Actinomycetota</taxon>
        <taxon>Actinomycetes</taxon>
        <taxon>Pseudonocardiales</taxon>
        <taxon>Pseudonocardiaceae</taxon>
        <taxon>Lentzea</taxon>
    </lineage>
</organism>
<dbReference type="EMBL" id="FNET01000001">
    <property type="protein sequence ID" value="SDJ27042.1"/>
    <property type="molecule type" value="Genomic_DNA"/>
</dbReference>
<dbReference type="RefSeq" id="WP_143027598.1">
    <property type="nucleotide sequence ID" value="NZ_FNET01000001.1"/>
</dbReference>
<dbReference type="AlphaFoldDB" id="A0A1G8SCS4"/>
<proteinExistence type="predicted"/>